<dbReference type="Proteomes" id="UP000092573">
    <property type="component" value="Chromosome"/>
</dbReference>
<protein>
    <submittedName>
        <fullName evidence="1">Uncharacterized protein</fullName>
    </submittedName>
</protein>
<reference evidence="1 2" key="1">
    <citation type="submission" date="2016-01" db="EMBL/GenBank/DDBJ databases">
        <title>Complete Genome Sequence of Paenibacillus yonginensis DCY84, a novel Plant Growth-Promoting Bacteria with Elicitation of Induced Systemic Resistance.</title>
        <authorList>
            <person name="Kim Y.J."/>
            <person name="Yang D.C."/>
            <person name="Sukweenadhi J."/>
        </authorList>
    </citation>
    <scope>NUCLEOTIDE SEQUENCE [LARGE SCALE GENOMIC DNA]</scope>
    <source>
        <strain evidence="1 2">DCY84</strain>
    </source>
</reference>
<gene>
    <name evidence="1" type="ORF">AWM70_21030</name>
</gene>
<proteinExistence type="predicted"/>
<dbReference type="STRING" id="1462996.AWM70_21030"/>
<keyword evidence="2" id="KW-1185">Reference proteome</keyword>
<accession>A0A1B1N5Q1</accession>
<dbReference type="KEGG" id="pyg:AWM70_21030"/>
<sequence length="84" mass="9766">MQKKIHTLKKVPFKVTLFSIREYPFKTVINYIHYTPFARKKQTTPAIQIFFILYRLCRKGKNMPGKEPGGIFLEGDSRSAVSKS</sequence>
<evidence type="ECO:0000313" key="1">
    <source>
        <dbReference type="EMBL" id="ANS76760.1"/>
    </source>
</evidence>
<dbReference type="EMBL" id="CP014167">
    <property type="protein sequence ID" value="ANS76760.1"/>
    <property type="molecule type" value="Genomic_DNA"/>
</dbReference>
<dbReference type="AlphaFoldDB" id="A0A1B1N5Q1"/>
<name>A0A1B1N5Q1_9BACL</name>
<organism evidence="1 2">
    <name type="scientific">Paenibacillus yonginensis</name>
    <dbReference type="NCBI Taxonomy" id="1462996"/>
    <lineage>
        <taxon>Bacteria</taxon>
        <taxon>Bacillati</taxon>
        <taxon>Bacillota</taxon>
        <taxon>Bacilli</taxon>
        <taxon>Bacillales</taxon>
        <taxon>Paenibacillaceae</taxon>
        <taxon>Paenibacillus</taxon>
    </lineage>
</organism>
<evidence type="ECO:0000313" key="2">
    <source>
        <dbReference type="Proteomes" id="UP000092573"/>
    </source>
</evidence>